<evidence type="ECO:0000259" key="5">
    <source>
        <dbReference type="PROSITE" id="PS51296"/>
    </source>
</evidence>
<keyword evidence="6" id="KW-0560">Oxidoreductase</keyword>
<keyword evidence="1" id="KW-0001">2Fe-2S</keyword>
<dbReference type="InterPro" id="IPR036922">
    <property type="entry name" value="Rieske_2Fe-2S_sf"/>
</dbReference>
<reference evidence="6 7" key="1">
    <citation type="submission" date="2016-10" db="EMBL/GenBank/DDBJ databases">
        <authorList>
            <person name="de Groot N.N."/>
        </authorList>
    </citation>
    <scope>NUCLEOTIDE SEQUENCE [LARGE SCALE GENOMIC DNA]</scope>
    <source>
        <strain evidence="6 7">CGMCC 1.10457</strain>
    </source>
</reference>
<evidence type="ECO:0000313" key="7">
    <source>
        <dbReference type="Proteomes" id="UP000199062"/>
    </source>
</evidence>
<feature type="domain" description="Rieske" evidence="5">
    <location>
        <begin position="5"/>
        <end position="113"/>
    </location>
</feature>
<dbReference type="RefSeq" id="WP_089816773.1">
    <property type="nucleotide sequence ID" value="NZ_FOZK01000002.1"/>
</dbReference>
<dbReference type="EMBL" id="FOZK01000002">
    <property type="protein sequence ID" value="SFS00967.1"/>
    <property type="molecule type" value="Genomic_DNA"/>
</dbReference>
<dbReference type="GO" id="GO:0051213">
    <property type="term" value="F:dioxygenase activity"/>
    <property type="evidence" value="ECO:0007669"/>
    <property type="project" value="UniProtKB-KW"/>
</dbReference>
<keyword evidence="6" id="KW-0223">Dioxygenase</keyword>
<sequence>MDDARRIVALDEVPEDGSRLFTVTVADGDGGECVEAILLRSADGVVAYENYCQHWTDVRLDSGSGAALRDDEIVCEKHGAYFEADSGYCNFGPCEGATLEAVEVAVEDDVVYLADDRYAFEHLGPAADDDLSSGSRIGFSGS</sequence>
<dbReference type="Gene3D" id="2.102.10.10">
    <property type="entry name" value="Rieske [2Fe-2S] iron-sulphur domain"/>
    <property type="match status" value="1"/>
</dbReference>
<dbReference type="AlphaFoldDB" id="A0A1I6LC07"/>
<evidence type="ECO:0000256" key="2">
    <source>
        <dbReference type="ARBA" id="ARBA00022723"/>
    </source>
</evidence>
<keyword evidence="2" id="KW-0479">Metal-binding</keyword>
<keyword evidence="3" id="KW-0408">Iron</keyword>
<dbReference type="Proteomes" id="UP000199062">
    <property type="component" value="Unassembled WGS sequence"/>
</dbReference>
<dbReference type="PANTHER" id="PTHR40261">
    <property type="match status" value="1"/>
</dbReference>
<name>A0A1I6LC07_9EURY</name>
<dbReference type="STRING" id="767519.SAMN05216559_2430"/>
<dbReference type="InterPro" id="IPR017941">
    <property type="entry name" value="Rieske_2Fe-2S"/>
</dbReference>
<dbReference type="OrthoDB" id="250454at2157"/>
<gene>
    <name evidence="6" type="ORF">SAMN05216559_2430</name>
</gene>
<organism evidence="6 7">
    <name type="scientific">Halomicrobium zhouii</name>
    <dbReference type="NCBI Taxonomy" id="767519"/>
    <lineage>
        <taxon>Archaea</taxon>
        <taxon>Methanobacteriati</taxon>
        <taxon>Methanobacteriota</taxon>
        <taxon>Stenosarchaea group</taxon>
        <taxon>Halobacteria</taxon>
        <taxon>Halobacteriales</taxon>
        <taxon>Haloarculaceae</taxon>
        <taxon>Halomicrobium</taxon>
    </lineage>
</organism>
<dbReference type="Pfam" id="PF00355">
    <property type="entry name" value="Rieske"/>
    <property type="match status" value="1"/>
</dbReference>
<dbReference type="GO" id="GO:0051537">
    <property type="term" value="F:2 iron, 2 sulfur cluster binding"/>
    <property type="evidence" value="ECO:0007669"/>
    <property type="project" value="UniProtKB-KW"/>
</dbReference>
<proteinExistence type="predicted"/>
<evidence type="ECO:0000256" key="4">
    <source>
        <dbReference type="ARBA" id="ARBA00023014"/>
    </source>
</evidence>
<accession>A0A1I6LC07</accession>
<evidence type="ECO:0000313" key="6">
    <source>
        <dbReference type="EMBL" id="SFS00967.1"/>
    </source>
</evidence>
<dbReference type="GO" id="GO:0046872">
    <property type="term" value="F:metal ion binding"/>
    <property type="evidence" value="ECO:0007669"/>
    <property type="project" value="UniProtKB-KW"/>
</dbReference>
<evidence type="ECO:0000256" key="3">
    <source>
        <dbReference type="ARBA" id="ARBA00023004"/>
    </source>
</evidence>
<keyword evidence="4" id="KW-0411">Iron-sulfur</keyword>
<dbReference type="PANTHER" id="PTHR40261:SF1">
    <property type="entry name" value="RIESKE DOMAIN-CONTAINING PROTEIN"/>
    <property type="match status" value="1"/>
</dbReference>
<dbReference type="PROSITE" id="PS51296">
    <property type="entry name" value="RIESKE"/>
    <property type="match status" value="1"/>
</dbReference>
<dbReference type="SUPFAM" id="SSF50022">
    <property type="entry name" value="ISP domain"/>
    <property type="match status" value="1"/>
</dbReference>
<evidence type="ECO:0000256" key="1">
    <source>
        <dbReference type="ARBA" id="ARBA00022714"/>
    </source>
</evidence>
<protein>
    <submittedName>
        <fullName evidence="6">Ferredoxin subunit of nitrite reductase or a ring-hydroxylating dioxygenase</fullName>
    </submittedName>
</protein>
<keyword evidence="7" id="KW-1185">Reference proteome</keyword>